<evidence type="ECO:0000256" key="1">
    <source>
        <dbReference type="SAM" id="MobiDB-lite"/>
    </source>
</evidence>
<protein>
    <submittedName>
        <fullName evidence="2">Uncharacterized protein</fullName>
    </submittedName>
</protein>
<proteinExistence type="predicted"/>
<feature type="region of interest" description="Disordered" evidence="1">
    <location>
        <begin position="1"/>
        <end position="27"/>
    </location>
</feature>
<reference evidence="2 3" key="1">
    <citation type="submission" date="2023-10" db="EMBL/GenBank/DDBJ databases">
        <title>Paenibacillus strain PFR10 Genome sequencing and assembly.</title>
        <authorList>
            <person name="Kim I."/>
        </authorList>
    </citation>
    <scope>NUCLEOTIDE SEQUENCE [LARGE SCALE GENOMIC DNA]</scope>
    <source>
        <strain evidence="2 3">PFR10</strain>
    </source>
</reference>
<evidence type="ECO:0000313" key="2">
    <source>
        <dbReference type="EMBL" id="MDU0205976.1"/>
    </source>
</evidence>
<dbReference type="EMBL" id="JAWCUD010000017">
    <property type="protein sequence ID" value="MDU0205976.1"/>
    <property type="molecule type" value="Genomic_DNA"/>
</dbReference>
<dbReference type="RefSeq" id="WP_315955841.1">
    <property type="nucleotide sequence ID" value="NZ_JAWCUD010000017.1"/>
</dbReference>
<comment type="caution">
    <text evidence="2">The sequence shown here is derived from an EMBL/GenBank/DDBJ whole genome shotgun (WGS) entry which is preliminary data.</text>
</comment>
<gene>
    <name evidence="2" type="ORF">RQP52_33385</name>
</gene>
<accession>A0ABU3RNV5</accession>
<name>A0ABU3RNV5_9BACL</name>
<keyword evidence="3" id="KW-1185">Reference proteome</keyword>
<sequence>MSQEHEQEKESKREQKDTVPGAAIITWERPKERVAPIKSDGQVISIDNYRRQGSSESEVTFNVREFPSSQGEEPVRLVIISSGFGQKQPAYRHTLQSRAAS</sequence>
<organism evidence="2 3">
    <name type="scientific">Paenibacillus violae</name>
    <dbReference type="NCBI Taxonomy" id="3077234"/>
    <lineage>
        <taxon>Bacteria</taxon>
        <taxon>Bacillati</taxon>
        <taxon>Bacillota</taxon>
        <taxon>Bacilli</taxon>
        <taxon>Bacillales</taxon>
        <taxon>Paenibacillaceae</taxon>
        <taxon>Paenibacillus</taxon>
    </lineage>
</organism>
<dbReference type="Proteomes" id="UP001260980">
    <property type="component" value="Unassembled WGS sequence"/>
</dbReference>
<feature type="compositionally biased region" description="Basic and acidic residues" evidence="1">
    <location>
        <begin position="1"/>
        <end position="17"/>
    </location>
</feature>
<evidence type="ECO:0000313" key="3">
    <source>
        <dbReference type="Proteomes" id="UP001260980"/>
    </source>
</evidence>